<gene>
    <name evidence="2" type="ORF">GCM10014715_64030</name>
</gene>
<reference evidence="2" key="2">
    <citation type="submission" date="2020-09" db="EMBL/GenBank/DDBJ databases">
        <authorList>
            <person name="Sun Q."/>
            <person name="Ohkuma M."/>
        </authorList>
    </citation>
    <scope>NUCLEOTIDE SEQUENCE</scope>
    <source>
        <strain evidence="2">JCM 3302</strain>
    </source>
</reference>
<proteinExistence type="predicted"/>
<evidence type="ECO:0000256" key="1">
    <source>
        <dbReference type="SAM" id="MobiDB-lite"/>
    </source>
</evidence>
<keyword evidence="3" id="KW-1185">Reference proteome</keyword>
<accession>A0A919ADE0</accession>
<dbReference type="EMBL" id="BNBC01000038">
    <property type="protein sequence ID" value="GHE99003.1"/>
    <property type="molecule type" value="Genomic_DNA"/>
</dbReference>
<comment type="caution">
    <text evidence="2">The sequence shown here is derived from an EMBL/GenBank/DDBJ whole genome shotgun (WGS) entry which is preliminary data.</text>
</comment>
<evidence type="ECO:0000313" key="2">
    <source>
        <dbReference type="EMBL" id="GHE99003.1"/>
    </source>
</evidence>
<reference evidence="2" key="1">
    <citation type="journal article" date="2014" name="Int. J. Syst. Evol. Microbiol.">
        <title>Complete genome sequence of Corynebacterium casei LMG S-19264T (=DSM 44701T), isolated from a smear-ripened cheese.</title>
        <authorList>
            <consortium name="US DOE Joint Genome Institute (JGI-PGF)"/>
            <person name="Walter F."/>
            <person name="Albersmeier A."/>
            <person name="Kalinowski J."/>
            <person name="Ruckert C."/>
        </authorList>
    </citation>
    <scope>NUCLEOTIDE SEQUENCE</scope>
    <source>
        <strain evidence="2">JCM 3302</strain>
    </source>
</reference>
<name>A0A919ADE0_9ACTN</name>
<organism evidence="2 3">
    <name type="scientific">Streptomyces spiralis</name>
    <dbReference type="NCBI Taxonomy" id="66376"/>
    <lineage>
        <taxon>Bacteria</taxon>
        <taxon>Bacillati</taxon>
        <taxon>Actinomycetota</taxon>
        <taxon>Actinomycetes</taxon>
        <taxon>Kitasatosporales</taxon>
        <taxon>Streptomycetaceae</taxon>
        <taxon>Streptomyces</taxon>
    </lineage>
</organism>
<dbReference type="AlphaFoldDB" id="A0A919ADE0"/>
<sequence length="257" mass="27435">MCGWEPRGPVRRRPPLPEAGAAARDRRGGTSGVSRVCRSAARGPLLRFEGWIAGLGTCSGTRVVLGHWQQSPFGPFSDVMLERAEGERLLLAPTRETAEFIGGTYVFDTVRVVPVRVGVVDGTWTVTAGPLELRFVTGRRGLLGILLRAVPGALARRPAWSALMDWPARMLLPGVRTRGSAGAGRREWYGARDLQPIRAVSAFFAGADLGSAAPVEPPVRFGFGSVPRKPSLTRVTTTVALGPGGRIAEGSRSRCGK</sequence>
<evidence type="ECO:0000313" key="3">
    <source>
        <dbReference type="Proteomes" id="UP000641386"/>
    </source>
</evidence>
<protein>
    <submittedName>
        <fullName evidence="2">Uncharacterized protein</fullName>
    </submittedName>
</protein>
<feature type="region of interest" description="Disordered" evidence="1">
    <location>
        <begin position="1"/>
        <end position="33"/>
    </location>
</feature>
<dbReference type="Proteomes" id="UP000641386">
    <property type="component" value="Unassembled WGS sequence"/>
</dbReference>